<feature type="transmembrane region" description="Helical" evidence="1">
    <location>
        <begin position="84"/>
        <end position="102"/>
    </location>
</feature>
<reference evidence="2 3" key="1">
    <citation type="journal article" date="2005" name="Int. J. Syst. Evol. Microbiol.">
        <title>Halobacillus yeomjeoni sp. nov., isolated from a marine solar saltern in Korea.</title>
        <authorList>
            <person name="Yoon J.H."/>
            <person name="Kang S.J."/>
            <person name="Lee C.H."/>
            <person name="Oh H.W."/>
            <person name="Oh T.K."/>
        </authorList>
    </citation>
    <scope>NUCLEOTIDE SEQUENCE [LARGE SCALE GENOMIC DNA]</scope>
    <source>
        <strain evidence="2 3">KCTC 3957</strain>
    </source>
</reference>
<comment type="caution">
    <text evidence="2">The sequence shown here is derived from an EMBL/GenBank/DDBJ whole genome shotgun (WGS) entry which is preliminary data.</text>
</comment>
<dbReference type="RefSeq" id="WP_197316482.1">
    <property type="nucleotide sequence ID" value="NZ_JADZSC010000001.1"/>
</dbReference>
<sequence length="181" mass="20481">MADDRKQTIINEIKYWKTNRLLPAEYCDYLLALYSEGDGSHDGKQAAVLEKPRSSPISAVFLVLTLILLPLSFLVIYFTEMDMIMQTGLLSSFVLIAFIHAIRLNYARSMFFQFPLIIGLLIALLLTVSVISHYSAGNTAIFVSVPFHSLIWFYIGWKLKLKYLQISGVIGMLLVTILIVL</sequence>
<feature type="transmembrane region" description="Helical" evidence="1">
    <location>
        <begin position="59"/>
        <end position="78"/>
    </location>
</feature>
<evidence type="ECO:0000256" key="1">
    <source>
        <dbReference type="SAM" id="Phobius"/>
    </source>
</evidence>
<keyword evidence="1" id="KW-0812">Transmembrane</keyword>
<feature type="transmembrane region" description="Helical" evidence="1">
    <location>
        <begin position="114"/>
        <end position="134"/>
    </location>
</feature>
<organism evidence="2 3">
    <name type="scientific">Halobacillus yeomjeoni</name>
    <dbReference type="NCBI Taxonomy" id="311194"/>
    <lineage>
        <taxon>Bacteria</taxon>
        <taxon>Bacillati</taxon>
        <taxon>Bacillota</taxon>
        <taxon>Bacilli</taxon>
        <taxon>Bacillales</taxon>
        <taxon>Bacillaceae</taxon>
        <taxon>Halobacillus</taxon>
    </lineage>
</organism>
<proteinExistence type="predicted"/>
<protein>
    <submittedName>
        <fullName evidence="2">Uncharacterized protein</fullName>
    </submittedName>
</protein>
<keyword evidence="1" id="KW-0472">Membrane</keyword>
<evidence type="ECO:0000313" key="2">
    <source>
        <dbReference type="EMBL" id="MBH0229900.1"/>
    </source>
</evidence>
<name>A0A931HUR6_9BACI</name>
<evidence type="ECO:0000313" key="3">
    <source>
        <dbReference type="Proteomes" id="UP000614490"/>
    </source>
</evidence>
<dbReference type="EMBL" id="JADZSC010000001">
    <property type="protein sequence ID" value="MBH0229900.1"/>
    <property type="molecule type" value="Genomic_DNA"/>
</dbReference>
<feature type="transmembrane region" description="Helical" evidence="1">
    <location>
        <begin position="163"/>
        <end position="180"/>
    </location>
</feature>
<accession>A0A931HUR6</accession>
<feature type="transmembrane region" description="Helical" evidence="1">
    <location>
        <begin position="140"/>
        <end position="156"/>
    </location>
</feature>
<keyword evidence="1" id="KW-1133">Transmembrane helix</keyword>
<keyword evidence="3" id="KW-1185">Reference proteome</keyword>
<gene>
    <name evidence="2" type="ORF">H0267_06695</name>
</gene>
<dbReference type="AlphaFoldDB" id="A0A931HUR6"/>
<dbReference type="Proteomes" id="UP000614490">
    <property type="component" value="Unassembled WGS sequence"/>
</dbReference>